<feature type="domain" description="Histidine kinase/HSP90-like ATPase" evidence="9">
    <location>
        <begin position="723"/>
        <end position="821"/>
    </location>
</feature>
<reference evidence="10" key="1">
    <citation type="submission" date="2020-02" db="EMBL/GenBank/DDBJ databases">
        <authorList>
            <person name="Meier V. D."/>
        </authorList>
    </citation>
    <scope>NUCLEOTIDE SEQUENCE</scope>
    <source>
        <strain evidence="10">AVDCRST_MAG56</strain>
    </source>
</reference>
<dbReference type="PANTHER" id="PTHR41523">
    <property type="entry name" value="TWO-COMPONENT SYSTEM SENSOR PROTEIN"/>
    <property type="match status" value="1"/>
</dbReference>
<keyword evidence="3" id="KW-0597">Phosphoprotein</keyword>
<dbReference type="PANTHER" id="PTHR41523:SF8">
    <property type="entry name" value="ETHYLENE RESPONSE SENSOR PROTEIN"/>
    <property type="match status" value="1"/>
</dbReference>
<gene>
    <name evidence="10" type="ORF">AVDCRST_MAG56-7689</name>
</gene>
<dbReference type="Gene3D" id="3.30.565.10">
    <property type="entry name" value="Histidine kinase-like ATPase, C-terminal domain"/>
    <property type="match status" value="1"/>
</dbReference>
<accession>A0A6J4LLG6</accession>
<dbReference type="SUPFAM" id="SSF48452">
    <property type="entry name" value="TPR-like"/>
    <property type="match status" value="2"/>
</dbReference>
<dbReference type="SMART" id="SM00028">
    <property type="entry name" value="TPR"/>
    <property type="match status" value="5"/>
</dbReference>
<comment type="catalytic activity">
    <reaction evidence="1">
        <text>ATP + protein L-histidine = ADP + protein N-phospho-L-histidine.</text>
        <dbReference type="EC" id="2.7.13.3"/>
    </reaction>
</comment>
<evidence type="ECO:0000256" key="8">
    <source>
        <dbReference type="SAM" id="Coils"/>
    </source>
</evidence>
<proteinExistence type="predicted"/>
<evidence type="ECO:0000256" key="3">
    <source>
        <dbReference type="ARBA" id="ARBA00022553"/>
    </source>
</evidence>
<keyword evidence="8" id="KW-0175">Coiled coil</keyword>
<evidence type="ECO:0000313" key="10">
    <source>
        <dbReference type="EMBL" id="CAA9336070.1"/>
    </source>
</evidence>
<dbReference type="EC" id="2.7.13.3" evidence="2"/>
<dbReference type="GO" id="GO:0005524">
    <property type="term" value="F:ATP binding"/>
    <property type="evidence" value="ECO:0007669"/>
    <property type="project" value="UniProtKB-KW"/>
</dbReference>
<dbReference type="SUPFAM" id="SSF55874">
    <property type="entry name" value="ATPase domain of HSP90 chaperone/DNA topoisomerase II/histidine kinase"/>
    <property type="match status" value="1"/>
</dbReference>
<dbReference type="InterPro" id="IPR011495">
    <property type="entry name" value="Sig_transdc_His_kin_sub2_dim/P"/>
</dbReference>
<keyword evidence="7" id="KW-0067">ATP-binding</keyword>
<evidence type="ECO:0000256" key="7">
    <source>
        <dbReference type="ARBA" id="ARBA00022840"/>
    </source>
</evidence>
<dbReference type="Pfam" id="PF07568">
    <property type="entry name" value="HisKA_2"/>
    <property type="match status" value="1"/>
</dbReference>
<keyword evidence="6 10" id="KW-0418">Kinase</keyword>
<dbReference type="SMART" id="SM00387">
    <property type="entry name" value="HATPase_c"/>
    <property type="match status" value="1"/>
</dbReference>
<evidence type="ECO:0000256" key="4">
    <source>
        <dbReference type="ARBA" id="ARBA00022679"/>
    </source>
</evidence>
<evidence type="ECO:0000256" key="6">
    <source>
        <dbReference type="ARBA" id="ARBA00022777"/>
    </source>
</evidence>
<evidence type="ECO:0000256" key="1">
    <source>
        <dbReference type="ARBA" id="ARBA00000085"/>
    </source>
</evidence>
<dbReference type="InterPro" id="IPR003594">
    <property type="entry name" value="HATPase_dom"/>
</dbReference>
<evidence type="ECO:0000256" key="2">
    <source>
        <dbReference type="ARBA" id="ARBA00012438"/>
    </source>
</evidence>
<organism evidence="10">
    <name type="scientific">uncultured Cytophagales bacterium</name>
    <dbReference type="NCBI Taxonomy" id="158755"/>
    <lineage>
        <taxon>Bacteria</taxon>
        <taxon>Pseudomonadati</taxon>
        <taxon>Bacteroidota</taxon>
        <taxon>Sphingobacteriia</taxon>
        <taxon>Sphingobacteriales</taxon>
        <taxon>environmental samples</taxon>
    </lineage>
</organism>
<dbReference type="EMBL" id="CADCTQ010000641">
    <property type="protein sequence ID" value="CAA9336070.1"/>
    <property type="molecule type" value="Genomic_DNA"/>
</dbReference>
<dbReference type="InterPro" id="IPR011990">
    <property type="entry name" value="TPR-like_helical_dom_sf"/>
</dbReference>
<protein>
    <recommendedName>
        <fullName evidence="2">histidine kinase</fullName>
        <ecNumber evidence="2">2.7.13.3</ecNumber>
    </recommendedName>
</protein>
<name>A0A6J4LLG6_9SPHI</name>
<evidence type="ECO:0000256" key="5">
    <source>
        <dbReference type="ARBA" id="ARBA00022741"/>
    </source>
</evidence>
<dbReference type="Gene3D" id="3.30.450.20">
    <property type="entry name" value="PAS domain"/>
    <property type="match status" value="1"/>
</dbReference>
<dbReference type="GO" id="GO:0004673">
    <property type="term" value="F:protein histidine kinase activity"/>
    <property type="evidence" value="ECO:0007669"/>
    <property type="project" value="UniProtKB-EC"/>
</dbReference>
<dbReference type="Pfam" id="PF02518">
    <property type="entry name" value="HATPase_c"/>
    <property type="match status" value="1"/>
</dbReference>
<keyword evidence="5" id="KW-0547">Nucleotide-binding</keyword>
<evidence type="ECO:0000259" key="9">
    <source>
        <dbReference type="SMART" id="SM00387"/>
    </source>
</evidence>
<dbReference type="AlphaFoldDB" id="A0A6J4LLG6"/>
<dbReference type="InterPro" id="IPR019734">
    <property type="entry name" value="TPR_rpt"/>
</dbReference>
<feature type="coiled-coil region" evidence="8">
    <location>
        <begin position="531"/>
        <end position="579"/>
    </location>
</feature>
<dbReference type="Gene3D" id="1.25.40.10">
    <property type="entry name" value="Tetratricopeptide repeat domain"/>
    <property type="match status" value="2"/>
</dbReference>
<sequence>MQHLLPIHFLPGLLVLALLVPTVAAQPVTRAEADSLRRVLPLTKPGADRAGLLLQLGRYHLYKPEELPTDLAAAAGYAGQALDLYVRENNPAGQVESLALLSNIYLEGRNFEQVRWYRQRALSALGQVKNAAQLPRLWVMAGDCYRRTPEEMPAKLEAYERALALYRQAGNRAGEAYTLKDIADMHQVQGKYAQSLAELLEVLRIQKSIGDRNLHYTHDLLGYVYTTMGCYEQALPHALDAVESARDTRDTFRLDLFYLRVATIYKDLGQHRQALGVYRRLLAKRQREGASTEYIIHGAGHISGQLLALGQPDQALAFLRQTLRRHPPRQPRDRFYAAAFLGDVYLKRKSYALAEAHLLEALRLSHAHNFVNHTNETDYIVSGNLDLSQLYAERGQYGHARHCLERAFSLAGSNPTLLQRRDLQLQAFKLDSLQGNLATAIAHYQRYKTLTDSMFNERKSNQLIAYQVHYNTRQQEHDLTLKEKSIALLVAQSRSQLATIGQRQTERNALIGGTALLLTILGLGYNRYRLKQRSNRLLEAHQHELKAQHEELQSQQEALQAQQKEIHEKNEHLSELLAEKDCLLAQKDTLIGEKEDLLQDKDCLLSQQLFLLTGQERLLAEKERLLREIHHRVKNNLQIVMSLLNSQAESLQDKAALSAIQESQHRVQAMALIHQKLYQAEGVARIPMDSYIREVVAYLSNSYCLSGSVRFNLDVEDIDLDVTQAVPLGLIINEAITNAFKYAFPNGRAGAVGLSLRRLAGDTCQLTIADDGVGLPAGYDPARSRSLGMTLLHGFSAQLGGELTLSGPPGLTICLVFAEAQLSPVAAAGSYAS</sequence>
<dbReference type="InterPro" id="IPR036890">
    <property type="entry name" value="HATPase_C_sf"/>
</dbReference>
<keyword evidence="4" id="KW-0808">Transferase</keyword>